<dbReference type="Proteomes" id="UP000825935">
    <property type="component" value="Chromosome 11"/>
</dbReference>
<accession>A0A8T2U0D5</accession>
<comment type="caution">
    <text evidence="2">The sequence shown here is derived from an EMBL/GenBank/DDBJ whole genome shotgun (WGS) entry which is preliminary data.</text>
</comment>
<evidence type="ECO:0000313" key="2">
    <source>
        <dbReference type="EMBL" id="KAH7426139.1"/>
    </source>
</evidence>
<gene>
    <name evidence="2" type="ORF">KP509_11G086600</name>
</gene>
<dbReference type="EMBL" id="CM035416">
    <property type="protein sequence ID" value="KAH7426139.1"/>
    <property type="molecule type" value="Genomic_DNA"/>
</dbReference>
<dbReference type="AlphaFoldDB" id="A0A8T2U0D5"/>
<protein>
    <submittedName>
        <fullName evidence="2">Uncharacterized protein</fullName>
    </submittedName>
</protein>
<feature type="region of interest" description="Disordered" evidence="1">
    <location>
        <begin position="176"/>
        <end position="196"/>
    </location>
</feature>
<name>A0A8T2U0D5_CERRI</name>
<organism evidence="2 3">
    <name type="scientific">Ceratopteris richardii</name>
    <name type="common">Triangle waterfern</name>
    <dbReference type="NCBI Taxonomy" id="49495"/>
    <lineage>
        <taxon>Eukaryota</taxon>
        <taxon>Viridiplantae</taxon>
        <taxon>Streptophyta</taxon>
        <taxon>Embryophyta</taxon>
        <taxon>Tracheophyta</taxon>
        <taxon>Polypodiopsida</taxon>
        <taxon>Polypodiidae</taxon>
        <taxon>Polypodiales</taxon>
        <taxon>Pteridineae</taxon>
        <taxon>Pteridaceae</taxon>
        <taxon>Parkerioideae</taxon>
        <taxon>Ceratopteris</taxon>
    </lineage>
</organism>
<evidence type="ECO:0000256" key="1">
    <source>
        <dbReference type="SAM" id="MobiDB-lite"/>
    </source>
</evidence>
<evidence type="ECO:0000313" key="3">
    <source>
        <dbReference type="Proteomes" id="UP000825935"/>
    </source>
</evidence>
<feature type="compositionally biased region" description="Basic and acidic residues" evidence="1">
    <location>
        <begin position="183"/>
        <end position="196"/>
    </location>
</feature>
<keyword evidence="3" id="KW-1185">Reference proteome</keyword>
<proteinExistence type="predicted"/>
<sequence>MDGDSLCKLRKLKTDIEINEATRLPECGHNANSRNNPCKNAFLHFTEHLAPAASNCFFASSASSLLTASLRGFGRPSIKSFASFKPRVVRERMALITAILCAVGTSSMITSNSVFSSTAGAASAAGAAAPPGAATTAGANAAAETPSSFCSQSTKPRASSRVKAFSSFPSDSTLAVSKAALGTEKEREGTDRLPTS</sequence>
<reference evidence="2" key="1">
    <citation type="submission" date="2021-08" db="EMBL/GenBank/DDBJ databases">
        <title>WGS assembly of Ceratopteris richardii.</title>
        <authorList>
            <person name="Marchant D.B."/>
            <person name="Chen G."/>
            <person name="Jenkins J."/>
            <person name="Shu S."/>
            <person name="Leebens-Mack J."/>
            <person name="Grimwood J."/>
            <person name="Schmutz J."/>
            <person name="Soltis P."/>
            <person name="Soltis D."/>
            <person name="Chen Z.-H."/>
        </authorList>
    </citation>
    <scope>NUCLEOTIDE SEQUENCE</scope>
    <source>
        <strain evidence="2">Whitten #5841</strain>
        <tissue evidence="2">Leaf</tissue>
    </source>
</reference>
<dbReference type="AntiFam" id="ANF00182">
    <property type="entry name" value="Shadow ORF (opposite rplL)"/>
</dbReference>